<dbReference type="RefSeq" id="WP_013805738.1">
    <property type="nucleotide sequence ID" value="NC_015564.1"/>
</dbReference>
<gene>
    <name evidence="3" type="ordered locus">AS9A_0937</name>
</gene>
<dbReference type="OrthoDB" id="3687205at2"/>
<accession>F6EN72</accession>
<feature type="domain" description="ChsH2 C-terminal OB-fold" evidence="1">
    <location>
        <begin position="71"/>
        <end position="134"/>
    </location>
</feature>
<sequence length="166" mass="18457">MTARLPEPVSLMPSPFHMEYTYVAGEGRSLFLRGLAARKLVARQCPSCAKTYLPPPEFCSSCLRRLGAPYELDGRGQISTFCIVSFPFPGQTYEPPYVVAHINVRGTGTRLMHLIREVPANEVQIGMEVEPVWVPDSELVPSLTSIRYYRPVTAARPATEGSEVTR</sequence>
<evidence type="ECO:0000313" key="3">
    <source>
        <dbReference type="EMBL" id="AEF39389.1"/>
    </source>
</evidence>
<dbReference type="STRING" id="443218.AS9A_0937"/>
<dbReference type="HOGENOM" id="CLU_119412_2_0_11"/>
<dbReference type="PANTHER" id="PTHR34075:SF5">
    <property type="entry name" value="BLR3430 PROTEIN"/>
    <property type="match status" value="1"/>
</dbReference>
<dbReference type="KEGG" id="asd:AS9A_0937"/>
<proteinExistence type="predicted"/>
<feature type="domain" description="ChsH2 rubredoxin-like zinc ribbon" evidence="2">
    <location>
        <begin position="34"/>
        <end position="64"/>
    </location>
</feature>
<evidence type="ECO:0000259" key="1">
    <source>
        <dbReference type="Pfam" id="PF01796"/>
    </source>
</evidence>
<dbReference type="Pfam" id="PF01796">
    <property type="entry name" value="OB_ChsH2_C"/>
    <property type="match status" value="1"/>
</dbReference>
<protein>
    <recommendedName>
        <fullName evidence="5">DUF35 domain-containing protein</fullName>
    </recommendedName>
</protein>
<dbReference type="InterPro" id="IPR002878">
    <property type="entry name" value="ChsH2_C"/>
</dbReference>
<dbReference type="InterPro" id="IPR052513">
    <property type="entry name" value="Thioester_dehydratase-like"/>
</dbReference>
<keyword evidence="4" id="KW-1185">Reference proteome</keyword>
<evidence type="ECO:0008006" key="5">
    <source>
        <dbReference type="Google" id="ProtNLM"/>
    </source>
</evidence>
<evidence type="ECO:0000313" key="4">
    <source>
        <dbReference type="Proteomes" id="UP000009235"/>
    </source>
</evidence>
<dbReference type="Gene3D" id="6.10.30.10">
    <property type="match status" value="1"/>
</dbReference>
<dbReference type="Pfam" id="PF12172">
    <property type="entry name" value="zf-ChsH2"/>
    <property type="match status" value="1"/>
</dbReference>
<evidence type="ECO:0000259" key="2">
    <source>
        <dbReference type="Pfam" id="PF12172"/>
    </source>
</evidence>
<dbReference type="AlphaFoldDB" id="F6EN72"/>
<name>F6EN72_HOYSD</name>
<organism evidence="3 4">
    <name type="scientific">Hoyosella subflava (strain DSM 45089 / JCM 17490 / NBRC 109087 / DQS3-9A1)</name>
    <name type="common">Amycolicicoccus subflavus</name>
    <dbReference type="NCBI Taxonomy" id="443218"/>
    <lineage>
        <taxon>Bacteria</taxon>
        <taxon>Bacillati</taxon>
        <taxon>Actinomycetota</taxon>
        <taxon>Actinomycetes</taxon>
        <taxon>Mycobacteriales</taxon>
        <taxon>Hoyosellaceae</taxon>
        <taxon>Hoyosella</taxon>
    </lineage>
</organism>
<dbReference type="InterPro" id="IPR022002">
    <property type="entry name" value="ChsH2_Znr"/>
</dbReference>
<dbReference type="InterPro" id="IPR012340">
    <property type="entry name" value="NA-bd_OB-fold"/>
</dbReference>
<reference evidence="3 4" key="1">
    <citation type="journal article" date="2011" name="J. Bacteriol.">
        <title>Complete genome sequence of Amycolicicoccus subflavus DQS3-9A1T, an actinomycete isolated from crude oil-polluted soil.</title>
        <authorList>
            <person name="Cai M."/>
            <person name="Chen W.M."/>
            <person name="Nie Y."/>
            <person name="Chi C.Q."/>
            <person name="Wang Y.N."/>
            <person name="Tang Y.Q."/>
            <person name="Li G.Y."/>
            <person name="Wu X.L."/>
        </authorList>
    </citation>
    <scope>NUCLEOTIDE SEQUENCE [LARGE SCALE GENOMIC DNA]</scope>
    <source>
        <strain evidence="4">DSM 45089 / DQS3-9A1</strain>
    </source>
</reference>
<dbReference type="PANTHER" id="PTHR34075">
    <property type="entry name" value="BLR3430 PROTEIN"/>
    <property type="match status" value="1"/>
</dbReference>
<dbReference type="eggNOG" id="COG1545">
    <property type="taxonomic scope" value="Bacteria"/>
</dbReference>
<dbReference type="Proteomes" id="UP000009235">
    <property type="component" value="Chromosome"/>
</dbReference>
<dbReference type="EMBL" id="CP002786">
    <property type="protein sequence ID" value="AEF39389.1"/>
    <property type="molecule type" value="Genomic_DNA"/>
</dbReference>
<dbReference type="SUPFAM" id="SSF50249">
    <property type="entry name" value="Nucleic acid-binding proteins"/>
    <property type="match status" value="1"/>
</dbReference>